<evidence type="ECO:0000313" key="10">
    <source>
        <dbReference type="EMBL" id="PRC10167.1"/>
    </source>
</evidence>
<evidence type="ECO:0000256" key="9">
    <source>
        <dbReference type="ARBA" id="ARBA00023136"/>
    </source>
</evidence>
<gene>
    <name evidence="10" type="ORF">CQ006_02540</name>
</gene>
<keyword evidence="4" id="KW-1003">Cell membrane</keyword>
<keyword evidence="5" id="KW-0488">Methylation</keyword>
<dbReference type="InterPro" id="IPR012902">
    <property type="entry name" value="N_methyl_site"/>
</dbReference>
<evidence type="ECO:0000256" key="6">
    <source>
        <dbReference type="ARBA" id="ARBA00022519"/>
    </source>
</evidence>
<dbReference type="GO" id="GO:0005886">
    <property type="term" value="C:plasma membrane"/>
    <property type="evidence" value="ECO:0007669"/>
    <property type="project" value="UniProtKB-SubCell"/>
</dbReference>
<dbReference type="GO" id="GO:0015628">
    <property type="term" value="P:protein secretion by the type II secretion system"/>
    <property type="evidence" value="ECO:0007669"/>
    <property type="project" value="InterPro"/>
</dbReference>
<dbReference type="PANTHER" id="PTHR39583:SF2">
    <property type="entry name" value="TYPE II SECRETION SYSTEM PROTEIN J"/>
    <property type="match status" value="1"/>
</dbReference>
<keyword evidence="9" id="KW-0472">Membrane</keyword>
<dbReference type="Gene3D" id="3.10.610.10">
    <property type="entry name" value="GSPII I/J protein-like"/>
    <property type="match status" value="1"/>
</dbReference>
<keyword evidence="6" id="KW-0997">Cell inner membrane</keyword>
<evidence type="ECO:0000256" key="4">
    <source>
        <dbReference type="ARBA" id="ARBA00022475"/>
    </source>
</evidence>
<dbReference type="EMBL" id="PCQE01000002">
    <property type="protein sequence ID" value="PRC10167.1"/>
    <property type="molecule type" value="Genomic_DNA"/>
</dbReference>
<protein>
    <recommendedName>
        <fullName evidence="3">Type II secretion system protein J</fullName>
    </recommendedName>
</protein>
<evidence type="ECO:0000256" key="3">
    <source>
        <dbReference type="ARBA" id="ARBA00021539"/>
    </source>
</evidence>
<evidence type="ECO:0000256" key="1">
    <source>
        <dbReference type="ARBA" id="ARBA00004377"/>
    </source>
</evidence>
<comment type="subcellular location">
    <subcellularLocation>
        <location evidence="1">Cell inner membrane</location>
        <topology evidence="1">Single-pass membrane protein</topology>
    </subcellularLocation>
</comment>
<dbReference type="PANTHER" id="PTHR39583">
    <property type="entry name" value="TYPE II SECRETION SYSTEM PROTEIN J-RELATED"/>
    <property type="match status" value="1"/>
</dbReference>
<proteinExistence type="inferred from homology"/>
<dbReference type="Proteomes" id="UP000239458">
    <property type="component" value="Unassembled WGS sequence"/>
</dbReference>
<sequence>MNKQAGFTLLELVIALAIFALLGLASGRLFDTVVRAQQGTASHEQELRRLQRAIAVIERDALQVASSVFALGPTTLQLLRTHWRNPQDLPRSERQQVLYRLDNQVLWRESRGLESSRVERQKLLEDVRLLNWRLFDPDTGWSNVWPVGRGAAQTPPQALELVLSVGRFEQVRRVLLLPQGPP</sequence>
<comment type="similarity">
    <text evidence="2">Belongs to the GSP J family.</text>
</comment>
<dbReference type="RefSeq" id="WP_105225492.1">
    <property type="nucleotide sequence ID" value="NZ_PCQE01000002.1"/>
</dbReference>
<name>A0A2S9E5T1_PSECE</name>
<dbReference type="Pfam" id="PF07963">
    <property type="entry name" value="N_methyl"/>
    <property type="match status" value="1"/>
</dbReference>
<keyword evidence="8" id="KW-1133">Transmembrane helix</keyword>
<evidence type="ECO:0000256" key="5">
    <source>
        <dbReference type="ARBA" id="ARBA00022481"/>
    </source>
</evidence>
<accession>A0A2S9E5T1</accession>
<evidence type="ECO:0000256" key="7">
    <source>
        <dbReference type="ARBA" id="ARBA00022692"/>
    </source>
</evidence>
<dbReference type="SUPFAM" id="SSF54523">
    <property type="entry name" value="Pili subunits"/>
    <property type="match status" value="1"/>
</dbReference>
<dbReference type="AlphaFoldDB" id="A0A2S9E5T1"/>
<comment type="caution">
    <text evidence="10">The sequence shown here is derived from an EMBL/GenBank/DDBJ whole genome shotgun (WGS) entry which is preliminary data.</text>
</comment>
<reference evidence="10 11" key="1">
    <citation type="submission" date="2017-09" db="EMBL/GenBank/DDBJ databases">
        <title>Genomic, metabolic, and phenotypic characteristics of bacterial isolates from the natural microbiome of the model nematode Caenorhabditis elegans.</title>
        <authorList>
            <person name="Zimmermann J."/>
            <person name="Obeng N."/>
            <person name="Yang W."/>
            <person name="Obeng O."/>
            <person name="Kissoyan K."/>
            <person name="Pees B."/>
            <person name="Dirksen P."/>
            <person name="Hoppner M."/>
            <person name="Franke A."/>
            <person name="Rosenstiel P."/>
            <person name="Leippe M."/>
            <person name="Dierking K."/>
            <person name="Kaleta C."/>
            <person name="Schulenburg H."/>
        </authorList>
    </citation>
    <scope>NUCLEOTIDE SEQUENCE [LARGE SCALE GENOMIC DNA]</scope>
    <source>
        <strain evidence="10 11">MYb184</strain>
    </source>
</reference>
<dbReference type="PROSITE" id="PS00409">
    <property type="entry name" value="PROKAR_NTER_METHYL"/>
    <property type="match status" value="1"/>
</dbReference>
<evidence type="ECO:0000256" key="2">
    <source>
        <dbReference type="ARBA" id="ARBA00011084"/>
    </source>
</evidence>
<dbReference type="InterPro" id="IPR045584">
    <property type="entry name" value="Pilin-like"/>
</dbReference>
<dbReference type="Pfam" id="PF11612">
    <property type="entry name" value="T2SSJ"/>
    <property type="match status" value="1"/>
</dbReference>
<dbReference type="GO" id="GO:0015627">
    <property type="term" value="C:type II protein secretion system complex"/>
    <property type="evidence" value="ECO:0007669"/>
    <property type="project" value="InterPro"/>
</dbReference>
<dbReference type="InterPro" id="IPR010055">
    <property type="entry name" value="T2SS_protein-GspJ"/>
</dbReference>
<evidence type="ECO:0000256" key="8">
    <source>
        <dbReference type="ARBA" id="ARBA00022989"/>
    </source>
</evidence>
<dbReference type="NCBIfam" id="TIGR02532">
    <property type="entry name" value="IV_pilin_GFxxxE"/>
    <property type="match status" value="1"/>
</dbReference>
<keyword evidence="7" id="KW-0812">Transmembrane</keyword>
<dbReference type="InterPro" id="IPR051621">
    <property type="entry name" value="T2SS_protein_J"/>
</dbReference>
<organism evidence="10 11">
    <name type="scientific">Pseudomonas cedrina</name>
    <dbReference type="NCBI Taxonomy" id="651740"/>
    <lineage>
        <taxon>Bacteria</taxon>
        <taxon>Pseudomonadati</taxon>
        <taxon>Pseudomonadota</taxon>
        <taxon>Gammaproteobacteria</taxon>
        <taxon>Pseudomonadales</taxon>
        <taxon>Pseudomonadaceae</taxon>
        <taxon>Pseudomonas</taxon>
    </lineage>
</organism>
<dbReference type="Gene3D" id="2.10.70.20">
    <property type="entry name" value="gspk-gspi-gspj complex like domains"/>
    <property type="match status" value="1"/>
</dbReference>
<evidence type="ECO:0000313" key="11">
    <source>
        <dbReference type="Proteomes" id="UP000239458"/>
    </source>
</evidence>